<sequence>MSSTPREIGTLIVVILKARNLVNKRHFGKQDPYCAATLNGDTRRTKAVKRGGQHPEWDEEFRFTIFEDVEDELARTAHGSDTPPPPPPKKASKKKIKGGKTMRLSCYSDEPRDPELIGEALVNLTEVLTRGETDEWFPLLNKDKYSGEVYLELTFWSNEPPPQKKPATKTSVANKQYGGPGSFVPAGESNSSLNGSGGNSRVSLVNGNEGNPLNSLPSAMRSSSQLQLYAPAYEQKRRVSPGPVDRLTNDFGELGVADHHRRDSFPPMQTLKPSASSGFQSLQSHPHHYDPHQSIDGSAFHEGTGSLAGPPSQYRVPPDSYYPTYDAGGSSGIGYRAPTRQGPRYSMPTSSSGFAPIPTPAPPMPTSSFGSTPQYVPESSGFAPAHPSHSIHPTTVAPAPYSQNPPPSTRSRPPSHSFSTPASSFVQNPPQPEQQYPSQHEGMYPFPTESQHPYSPRSAPPPPSHHLNALLPAASAPPVAHSASQPPLHSFAGLTHATPSPSHDYGASAPTPGPPSMLTGTPIPPPLQTVPGSRPLPQPQTAPRQASLTLPPTSSYPQHPPRSPTRASSVNGSGFNGPVSYSNIPPPPAPPARPPSQYGGSTQAYGTPPNEMQSMPDAATLQQSYGRPSANPSPIRPALPQPPMQHHQSAQSALFQPIPPPPPPPELPSHMQQHPPPSRQAVPTSSFSLGPLPRPPQYIDHYHGYAPPAPAM</sequence>
<dbReference type="SMART" id="SM00239">
    <property type="entry name" value="C2"/>
    <property type="match status" value="1"/>
</dbReference>
<keyword evidence="1" id="KW-0479">Metal-binding</keyword>
<dbReference type="InterPro" id="IPR000008">
    <property type="entry name" value="C2_dom"/>
</dbReference>
<accession>A0A5M3MSZ2</accession>
<evidence type="ECO:0000256" key="3">
    <source>
        <dbReference type="SAM" id="MobiDB-lite"/>
    </source>
</evidence>
<dbReference type="GO" id="GO:0046872">
    <property type="term" value="F:metal ion binding"/>
    <property type="evidence" value="ECO:0007669"/>
    <property type="project" value="UniProtKB-KW"/>
</dbReference>
<feature type="compositionally biased region" description="Pro residues" evidence="3">
    <location>
        <begin position="522"/>
        <end position="540"/>
    </location>
</feature>
<evidence type="ECO:0000313" key="6">
    <source>
        <dbReference type="Proteomes" id="UP000053558"/>
    </source>
</evidence>
<feature type="compositionally biased region" description="Basic residues" evidence="3">
    <location>
        <begin position="90"/>
        <end position="100"/>
    </location>
</feature>
<organism evidence="5 6">
    <name type="scientific">Coniophora puteana (strain RWD-64-598)</name>
    <name type="common">Brown rot fungus</name>
    <dbReference type="NCBI Taxonomy" id="741705"/>
    <lineage>
        <taxon>Eukaryota</taxon>
        <taxon>Fungi</taxon>
        <taxon>Dikarya</taxon>
        <taxon>Basidiomycota</taxon>
        <taxon>Agaricomycotina</taxon>
        <taxon>Agaricomycetes</taxon>
        <taxon>Agaricomycetidae</taxon>
        <taxon>Boletales</taxon>
        <taxon>Coniophorineae</taxon>
        <taxon>Coniophoraceae</taxon>
        <taxon>Coniophora</taxon>
    </lineage>
</organism>
<feature type="compositionally biased region" description="Polar residues" evidence="3">
    <location>
        <begin position="620"/>
        <end position="632"/>
    </location>
</feature>
<name>A0A5M3MSZ2_CONPW</name>
<keyword evidence="6" id="KW-1185">Reference proteome</keyword>
<feature type="compositionally biased region" description="Polar residues" evidence="3">
    <location>
        <begin position="565"/>
        <end position="583"/>
    </location>
</feature>
<feature type="region of interest" description="Disordered" evidence="3">
    <location>
        <begin position="157"/>
        <end position="199"/>
    </location>
</feature>
<dbReference type="RefSeq" id="XP_007767957.1">
    <property type="nucleotide sequence ID" value="XM_007769767.1"/>
</dbReference>
<feature type="domain" description="C2" evidence="4">
    <location>
        <begin position="1"/>
        <end position="137"/>
    </location>
</feature>
<feature type="region of interest" description="Disordered" evidence="3">
    <location>
        <begin position="299"/>
        <end position="712"/>
    </location>
</feature>
<dbReference type="PANTHER" id="PTHR46502:SF2">
    <property type="entry name" value="16 KDA PHLOEM PROTEIN 2"/>
    <property type="match status" value="1"/>
</dbReference>
<dbReference type="SUPFAM" id="SSF49562">
    <property type="entry name" value="C2 domain (Calcium/lipid-binding domain, CaLB)"/>
    <property type="match status" value="1"/>
</dbReference>
<dbReference type="OrthoDB" id="270970at2759"/>
<evidence type="ECO:0000259" key="4">
    <source>
        <dbReference type="PROSITE" id="PS50004"/>
    </source>
</evidence>
<feature type="compositionally biased region" description="Pro residues" evidence="3">
    <location>
        <begin position="657"/>
        <end position="667"/>
    </location>
</feature>
<dbReference type="Pfam" id="PF00168">
    <property type="entry name" value="C2"/>
    <property type="match status" value="1"/>
</dbReference>
<reference evidence="6" key="1">
    <citation type="journal article" date="2012" name="Science">
        <title>The Paleozoic origin of enzymatic lignin decomposition reconstructed from 31 fungal genomes.</title>
        <authorList>
            <person name="Floudas D."/>
            <person name="Binder M."/>
            <person name="Riley R."/>
            <person name="Barry K."/>
            <person name="Blanchette R.A."/>
            <person name="Henrissat B."/>
            <person name="Martinez A.T."/>
            <person name="Otillar R."/>
            <person name="Spatafora J.W."/>
            <person name="Yadav J.S."/>
            <person name="Aerts A."/>
            <person name="Benoit I."/>
            <person name="Boyd A."/>
            <person name="Carlson A."/>
            <person name="Copeland A."/>
            <person name="Coutinho P.M."/>
            <person name="de Vries R.P."/>
            <person name="Ferreira P."/>
            <person name="Findley K."/>
            <person name="Foster B."/>
            <person name="Gaskell J."/>
            <person name="Glotzer D."/>
            <person name="Gorecki P."/>
            <person name="Heitman J."/>
            <person name="Hesse C."/>
            <person name="Hori C."/>
            <person name="Igarashi K."/>
            <person name="Jurgens J.A."/>
            <person name="Kallen N."/>
            <person name="Kersten P."/>
            <person name="Kohler A."/>
            <person name="Kuees U."/>
            <person name="Kumar T.K.A."/>
            <person name="Kuo A."/>
            <person name="LaButti K."/>
            <person name="Larrondo L.F."/>
            <person name="Lindquist E."/>
            <person name="Ling A."/>
            <person name="Lombard V."/>
            <person name="Lucas S."/>
            <person name="Lundell T."/>
            <person name="Martin R."/>
            <person name="McLaughlin D.J."/>
            <person name="Morgenstern I."/>
            <person name="Morin E."/>
            <person name="Murat C."/>
            <person name="Nagy L.G."/>
            <person name="Nolan M."/>
            <person name="Ohm R.A."/>
            <person name="Patyshakuliyeva A."/>
            <person name="Rokas A."/>
            <person name="Ruiz-Duenas F.J."/>
            <person name="Sabat G."/>
            <person name="Salamov A."/>
            <person name="Samejima M."/>
            <person name="Schmutz J."/>
            <person name="Slot J.C."/>
            <person name="St John F."/>
            <person name="Stenlid J."/>
            <person name="Sun H."/>
            <person name="Sun S."/>
            <person name="Syed K."/>
            <person name="Tsang A."/>
            <person name="Wiebenga A."/>
            <person name="Young D."/>
            <person name="Pisabarro A."/>
            <person name="Eastwood D.C."/>
            <person name="Martin F."/>
            <person name="Cullen D."/>
            <person name="Grigoriev I.V."/>
            <person name="Hibbett D.S."/>
        </authorList>
    </citation>
    <scope>NUCLEOTIDE SEQUENCE [LARGE SCALE GENOMIC DNA]</scope>
    <source>
        <strain evidence="6">RWD-64-598 SS2</strain>
    </source>
</reference>
<dbReference type="PANTHER" id="PTHR46502">
    <property type="entry name" value="C2 DOMAIN-CONTAINING"/>
    <property type="match status" value="1"/>
</dbReference>
<feature type="compositionally biased region" description="Polar residues" evidence="3">
    <location>
        <begin position="541"/>
        <end position="557"/>
    </location>
</feature>
<dbReference type="Proteomes" id="UP000053558">
    <property type="component" value="Unassembled WGS sequence"/>
</dbReference>
<dbReference type="AlphaFoldDB" id="A0A5M3MSZ2"/>
<dbReference type="GeneID" id="19198402"/>
<feature type="region of interest" description="Disordered" evidence="3">
    <location>
        <begin position="76"/>
        <end position="100"/>
    </location>
</feature>
<evidence type="ECO:0000256" key="2">
    <source>
        <dbReference type="ARBA" id="ARBA00022837"/>
    </source>
</evidence>
<feature type="compositionally biased region" description="Low complexity" evidence="3">
    <location>
        <begin position="465"/>
        <end position="487"/>
    </location>
</feature>
<dbReference type="InterPro" id="IPR037791">
    <property type="entry name" value="C2_fungal_Inn1"/>
</dbReference>
<keyword evidence="2" id="KW-0106">Calcium</keyword>
<dbReference type="EMBL" id="JH711577">
    <property type="protein sequence ID" value="EIW82210.1"/>
    <property type="molecule type" value="Genomic_DNA"/>
</dbReference>
<dbReference type="Gene3D" id="2.60.40.150">
    <property type="entry name" value="C2 domain"/>
    <property type="match status" value="1"/>
</dbReference>
<evidence type="ECO:0000313" key="5">
    <source>
        <dbReference type="EMBL" id="EIW82210.1"/>
    </source>
</evidence>
<feature type="compositionally biased region" description="Low complexity" evidence="3">
    <location>
        <begin position="409"/>
        <end position="421"/>
    </location>
</feature>
<feature type="compositionally biased region" description="Polar residues" evidence="3">
    <location>
        <begin position="598"/>
        <end position="613"/>
    </location>
</feature>
<comment type="caution">
    <text evidence="5">The sequence shown here is derived from an EMBL/GenBank/DDBJ whole genome shotgun (WGS) entry which is preliminary data.</text>
</comment>
<dbReference type="KEGG" id="cput:CONPUDRAFT_103096"/>
<feature type="compositionally biased region" description="Pro residues" evidence="3">
    <location>
        <begin position="634"/>
        <end position="643"/>
    </location>
</feature>
<dbReference type="CDD" id="cd08681">
    <property type="entry name" value="C2_fungal_Inn1p-like"/>
    <property type="match status" value="1"/>
</dbReference>
<protein>
    <recommendedName>
        <fullName evidence="4">C2 domain-containing protein</fullName>
    </recommendedName>
</protein>
<proteinExistence type="predicted"/>
<dbReference type="OMA" id="RIEMTYY"/>
<feature type="compositionally biased region" description="Low complexity" evidence="3">
    <location>
        <begin position="187"/>
        <end position="199"/>
    </location>
</feature>
<feature type="compositionally biased region" description="Pro residues" evidence="3">
    <location>
        <begin position="584"/>
        <end position="594"/>
    </location>
</feature>
<gene>
    <name evidence="5" type="ORF">CONPUDRAFT_103096</name>
</gene>
<feature type="compositionally biased region" description="Polar residues" evidence="3">
    <location>
        <begin position="422"/>
        <end position="438"/>
    </location>
</feature>
<dbReference type="InterPro" id="IPR035892">
    <property type="entry name" value="C2_domain_sf"/>
</dbReference>
<dbReference type="PROSITE" id="PS50004">
    <property type="entry name" value="C2"/>
    <property type="match status" value="1"/>
</dbReference>
<evidence type="ECO:0000256" key="1">
    <source>
        <dbReference type="ARBA" id="ARBA00022723"/>
    </source>
</evidence>